<dbReference type="Pfam" id="PF13193">
    <property type="entry name" value="AMP-binding_C"/>
    <property type="match status" value="1"/>
</dbReference>
<dbReference type="InterPro" id="IPR045851">
    <property type="entry name" value="AMP-bd_C_sf"/>
</dbReference>
<feature type="region of interest" description="Disordered" evidence="4">
    <location>
        <begin position="948"/>
        <end position="976"/>
    </location>
</feature>
<evidence type="ECO:0000256" key="1">
    <source>
        <dbReference type="ARBA" id="ARBA00001957"/>
    </source>
</evidence>
<dbReference type="Gene3D" id="3.30.300.30">
    <property type="match status" value="1"/>
</dbReference>
<feature type="domain" description="Carrier" evidence="5">
    <location>
        <begin position="972"/>
        <end position="1048"/>
    </location>
</feature>
<sequence>MTTDTLCLAGPAADEEYEFPVSDAQARLLVLDELNPGTAQYNVPAAFAVTGPLDVGAFGRALDLLVARHEALRTVFRIAPDGTRTQLVRATGRAALTVERNVPADRAGELLRRDAARPFDPGTGPLLRASVYALDDGTHRLLLNAHHLVCDGWSLGLILRELGTAYRNEAAGRPHSPPEPPLQFPDAALWQRERAAAGEHAAAVAHWAESLRGAPAVLELPTDRPRPTARPSDGGSVPFTLPATVRARLAKAAGAAGATSFAALFAAYAAFLCRLTGRTDLVIGYPVSGREHPDLQHTVGMLAGTLALRVDVGGDPSFHELTGRVRAALRDAAPHQEAPFEAVVDALNPVREPGHDPVVQVVLSYDDDTELTLDLAGTDTRRLALPLDTAKFDFHLHVERWGEDLAAQFIHRTDLFAPATAARWARNFRALLDALLADPHAPLSRLDMVPPEERRLLLAQNDRLADAAPADRLVPELVAEVAAARPDATALVHDGERLSYRELLERADALAARLRAAGVRPGTRVGLLLPRSAFQGVAALAVLRAGGAYVPLDRAHPDDRIRDMLATSGTALLLTSDATAARAGALGVPQLRVDHVRPAEPPPVHDGPAPGPGDLAYVLFTSGSTGRPKGVAVEHRALANLTRAVRGAFPVEAGDRVLQFVAFGFDVAVSDLFFPWVAGAELHVPTEDERLGEALLHRLRDSRITYVFLPPSAAMLLPDIGDALPDLRTVAVGGEACPAELVGRLHAPGRRVVNAYGPSEVSVYSHTADLLPGAPVVLGRAVPGSRAYVLDELLRPVPVGVTGEIYVTGAGLARGYVGRPGLTAERFVADPFGAPGTRMYRTGDLGCVDADGAVAYLGRADLQVKLRGVRLELGEVESLLAAHPQVRVAAAAVRGTGADQRLVAYVVGRDPAAAPADDVLRAHLAERLPAFMLPEVFVRLDALPLNGNGKTDRAALPEPPVTRRAPEPDGAGPGTPTERFVAGIWARVLTTDRVGLHDNFFELGGNSVRLARVLVALREAGADGNLGLVDLFRLPTVAALAGRLDQIRTDRPAAPADSGGSTAHGRERHQRHAAAVRLRSRKGMSR</sequence>
<feature type="compositionally biased region" description="Basic residues" evidence="4">
    <location>
        <begin position="1066"/>
        <end position="1086"/>
    </location>
</feature>
<dbReference type="InterPro" id="IPR001242">
    <property type="entry name" value="Condensation_dom"/>
</dbReference>
<dbReference type="Pfam" id="PF00550">
    <property type="entry name" value="PP-binding"/>
    <property type="match status" value="1"/>
</dbReference>
<dbReference type="InterPro" id="IPR009081">
    <property type="entry name" value="PP-bd_ACP"/>
</dbReference>
<evidence type="ECO:0000313" key="6">
    <source>
        <dbReference type="EMBL" id="UZK53902.1"/>
    </source>
</evidence>
<dbReference type="Proteomes" id="UP001164963">
    <property type="component" value="Chromosome"/>
</dbReference>
<dbReference type="InterPro" id="IPR006162">
    <property type="entry name" value="Ppantetheine_attach_site"/>
</dbReference>
<dbReference type="Gene3D" id="3.40.50.980">
    <property type="match status" value="2"/>
</dbReference>
<dbReference type="EMBL" id="CP098740">
    <property type="protein sequence ID" value="UZK53902.1"/>
    <property type="molecule type" value="Genomic_DNA"/>
</dbReference>
<evidence type="ECO:0000256" key="2">
    <source>
        <dbReference type="ARBA" id="ARBA00022450"/>
    </source>
</evidence>
<reference evidence="6" key="1">
    <citation type="journal article" date="2022" name="Front. Microbiol.">
        <title>Mirubactin C rescues the lethal effect of cell wall biosynthesis mutations in Bacillus subtilis.</title>
        <authorList>
            <person name="Kepplinger B."/>
            <person name="Wen X."/>
            <person name="Tyler A.R."/>
            <person name="Kim B.Y."/>
            <person name="Brown J."/>
            <person name="Banks P."/>
            <person name="Dashti Y."/>
            <person name="Mackenzie E.S."/>
            <person name="Wills C."/>
            <person name="Kawai Y."/>
            <person name="Waldron K.J."/>
            <person name="Allenby N.E.E."/>
            <person name="Wu L.J."/>
            <person name="Hall M.J."/>
            <person name="Errington J."/>
        </authorList>
    </citation>
    <scope>NUCLEOTIDE SEQUENCE</scope>
    <source>
        <strain evidence="6">MDA8-470</strain>
    </source>
</reference>
<dbReference type="Gene3D" id="3.30.559.10">
    <property type="entry name" value="Chloramphenicol acetyltransferase-like domain"/>
    <property type="match status" value="1"/>
</dbReference>
<dbReference type="InterPro" id="IPR025110">
    <property type="entry name" value="AMP-bd_C"/>
</dbReference>
<keyword evidence="7" id="KW-1185">Reference proteome</keyword>
<name>A0ABY6PNX7_9ACTN</name>
<accession>A0ABY6PNX7</accession>
<dbReference type="PROSITE" id="PS00012">
    <property type="entry name" value="PHOSPHOPANTETHEINE"/>
    <property type="match status" value="1"/>
</dbReference>
<dbReference type="InterPro" id="IPR000873">
    <property type="entry name" value="AMP-dep_synth/lig_dom"/>
</dbReference>
<dbReference type="InterPro" id="IPR023213">
    <property type="entry name" value="CAT-like_dom_sf"/>
</dbReference>
<evidence type="ECO:0000313" key="7">
    <source>
        <dbReference type="Proteomes" id="UP001164963"/>
    </source>
</evidence>
<dbReference type="InterPro" id="IPR020845">
    <property type="entry name" value="AMP-binding_CS"/>
</dbReference>
<comment type="cofactor">
    <cofactor evidence="1">
        <name>pantetheine 4'-phosphate</name>
        <dbReference type="ChEBI" id="CHEBI:47942"/>
    </cofactor>
</comment>
<evidence type="ECO:0000256" key="4">
    <source>
        <dbReference type="SAM" id="MobiDB-lite"/>
    </source>
</evidence>
<dbReference type="InterPro" id="IPR029058">
    <property type="entry name" value="AB_hydrolase_fold"/>
</dbReference>
<dbReference type="InterPro" id="IPR010071">
    <property type="entry name" value="AA_adenyl_dom"/>
</dbReference>
<feature type="region of interest" description="Disordered" evidence="4">
    <location>
        <begin position="1049"/>
        <end position="1086"/>
    </location>
</feature>
<dbReference type="SUPFAM" id="SSF52777">
    <property type="entry name" value="CoA-dependent acyltransferases"/>
    <property type="match status" value="2"/>
</dbReference>
<dbReference type="Pfam" id="PF00668">
    <property type="entry name" value="Condensation"/>
    <property type="match status" value="1"/>
</dbReference>
<protein>
    <submittedName>
        <fullName evidence="6">Amino acid adenylation domain-containing protein</fullName>
    </submittedName>
</protein>
<organism evidence="6 7">
    <name type="scientific">Streptomyces drozdowiczii</name>
    <dbReference type="NCBI Taxonomy" id="202862"/>
    <lineage>
        <taxon>Bacteria</taxon>
        <taxon>Bacillati</taxon>
        <taxon>Actinomycetota</taxon>
        <taxon>Actinomycetes</taxon>
        <taxon>Kitasatosporales</taxon>
        <taxon>Streptomycetaceae</taxon>
        <taxon>Streptomyces</taxon>
    </lineage>
</organism>
<dbReference type="CDD" id="cd05930">
    <property type="entry name" value="A_NRPS"/>
    <property type="match status" value="1"/>
</dbReference>
<evidence type="ECO:0000256" key="3">
    <source>
        <dbReference type="ARBA" id="ARBA00022553"/>
    </source>
</evidence>
<dbReference type="PANTHER" id="PTHR45527">
    <property type="entry name" value="NONRIBOSOMAL PEPTIDE SYNTHETASE"/>
    <property type="match status" value="1"/>
</dbReference>
<dbReference type="PROSITE" id="PS50075">
    <property type="entry name" value="CARRIER"/>
    <property type="match status" value="1"/>
</dbReference>
<gene>
    <name evidence="6" type="ORF">NEH16_06820</name>
</gene>
<dbReference type="PANTHER" id="PTHR45527:SF1">
    <property type="entry name" value="FATTY ACID SYNTHASE"/>
    <property type="match status" value="1"/>
</dbReference>
<proteinExistence type="predicted"/>
<keyword evidence="2" id="KW-0596">Phosphopantetheine</keyword>
<dbReference type="SUPFAM" id="SSF47336">
    <property type="entry name" value="ACP-like"/>
    <property type="match status" value="1"/>
</dbReference>
<dbReference type="RefSeq" id="WP_265540114.1">
    <property type="nucleotide sequence ID" value="NZ_CP098740.1"/>
</dbReference>
<dbReference type="Gene3D" id="2.30.38.10">
    <property type="entry name" value="Luciferase, Domain 3"/>
    <property type="match status" value="1"/>
</dbReference>
<feature type="region of interest" description="Disordered" evidence="4">
    <location>
        <begin position="218"/>
        <end position="237"/>
    </location>
</feature>
<dbReference type="SUPFAM" id="SSF56801">
    <property type="entry name" value="Acetyl-CoA synthetase-like"/>
    <property type="match status" value="1"/>
</dbReference>
<dbReference type="CDD" id="cd19531">
    <property type="entry name" value="LCL_NRPS-like"/>
    <property type="match status" value="1"/>
</dbReference>
<dbReference type="NCBIfam" id="TIGR01733">
    <property type="entry name" value="AA-adenyl-dom"/>
    <property type="match status" value="1"/>
</dbReference>
<dbReference type="Gene3D" id="3.40.50.1820">
    <property type="entry name" value="alpha/beta hydrolase"/>
    <property type="match status" value="1"/>
</dbReference>
<evidence type="ECO:0000259" key="5">
    <source>
        <dbReference type="PROSITE" id="PS50075"/>
    </source>
</evidence>
<dbReference type="Pfam" id="PF00501">
    <property type="entry name" value="AMP-binding"/>
    <property type="match status" value="1"/>
</dbReference>
<dbReference type="Gene3D" id="3.30.559.30">
    <property type="entry name" value="Nonribosomal peptide synthetase, condensation domain"/>
    <property type="match status" value="1"/>
</dbReference>
<keyword evidence="3" id="KW-0597">Phosphoprotein</keyword>
<dbReference type="InterPro" id="IPR036736">
    <property type="entry name" value="ACP-like_sf"/>
</dbReference>
<dbReference type="PROSITE" id="PS00455">
    <property type="entry name" value="AMP_BINDING"/>
    <property type="match status" value="1"/>
</dbReference>